<reference evidence="1 2" key="1">
    <citation type="journal article" date="2016" name="Nat. Biotechnol.">
        <title>Measurement of bacterial replication rates in microbial communities.</title>
        <authorList>
            <person name="Brown C.T."/>
            <person name="Olm M.R."/>
            <person name="Thomas B.C."/>
            <person name="Banfield J.F."/>
        </authorList>
    </citation>
    <scope>NUCLEOTIDE SEQUENCE [LARGE SCALE GENOMIC DNA]</scope>
    <source>
        <strain evidence="1">45_41</strain>
    </source>
</reference>
<name>A0A174CI86_BACUN</name>
<evidence type="ECO:0000313" key="2">
    <source>
        <dbReference type="Proteomes" id="UP000186549"/>
    </source>
</evidence>
<dbReference type="AlphaFoldDB" id="A0A174CI86"/>
<dbReference type="RefSeq" id="WP_004301302.1">
    <property type="nucleotide sequence ID" value="NZ_CYYO01000005.1"/>
</dbReference>
<accession>A0A174CI86</accession>
<dbReference type="GeneID" id="29452116"/>
<proteinExistence type="predicted"/>
<gene>
    <name evidence="1" type="ORF">BHV79_00360</name>
</gene>
<dbReference type="Proteomes" id="UP000186549">
    <property type="component" value="Unassembled WGS sequence"/>
</dbReference>
<dbReference type="EMBL" id="MNQU01000006">
    <property type="protein sequence ID" value="OKZ40704.1"/>
    <property type="molecule type" value="Genomic_DNA"/>
</dbReference>
<comment type="caution">
    <text evidence="1">The sequence shown here is derived from an EMBL/GenBank/DDBJ whole genome shotgun (WGS) entry which is preliminary data.</text>
</comment>
<sequence>MAIRTNTNPRQMDLQPEMRNMLMRNGLQAHVALDGSGYRLIVQGHNSPLLVYPISERQMLALTDWGTNTANKKAYNVLTSIVGKDFYMPKNFVHARNANGRVAMGLHGYRIGIGEYGRMGRMGMPPPFLGWTPRNQWGLHLRRVGGQLFFPGPSIVPERPDGRMKPGELQSGGYGFYYKGHQQAQPVQQRDVLQDLQAVITPMVSRPRSGEPARSYKELIASPVYFSNEKLAECLASHGLVVDAERRTLTVQSESVQADMVYDLTEKEVRTLVAAPIEEQPVEKRLELLNGIIGADFSDKVTMEALNSDQRIAIGLHPEVQQDLEQRQRQEQEAFMPVETSLQQQEESIQGYVGAAVDGRDLQFLNENKGWYREEKHGREVEVSQIAVQPAQTEGKYRMTAVIDGQAISHEITQRDYDKFLAVDDYHRMKLFSKIFSEVDMKTRPEAQRGLGTKIFAALTAGTVVAAGVAHGIHHHCHAPEFYGECFGGPPRPYIKLGVDTPRDMAIRCFEAEMNREINDMRMGR</sequence>
<protein>
    <submittedName>
        <fullName evidence="1">Uncharacterized protein</fullName>
    </submittedName>
</protein>
<evidence type="ECO:0000313" key="1">
    <source>
        <dbReference type="EMBL" id="OKZ40704.1"/>
    </source>
</evidence>
<organism evidence="1 2">
    <name type="scientific">Bacteroides uniformis</name>
    <dbReference type="NCBI Taxonomy" id="820"/>
    <lineage>
        <taxon>Bacteria</taxon>
        <taxon>Pseudomonadati</taxon>
        <taxon>Bacteroidota</taxon>
        <taxon>Bacteroidia</taxon>
        <taxon>Bacteroidales</taxon>
        <taxon>Bacteroidaceae</taxon>
        <taxon>Bacteroides</taxon>
    </lineage>
</organism>